<comment type="caution">
    <text evidence="1">The sequence shown here is derived from an EMBL/GenBank/DDBJ whole genome shotgun (WGS) entry which is preliminary data.</text>
</comment>
<evidence type="ECO:0000313" key="1">
    <source>
        <dbReference type="EMBL" id="KKN35146.1"/>
    </source>
</evidence>
<sequence>MQKTILIFIFLIWCGQAFLQLTCPTLNAPQNVDTDVPVDALISWTPVEGVPGYLVAIGTAPGTDNILRQRNVGIATSIKPPIGLPTNTDLYITITLFFFDRDNIDCGSEVFRTEVVTSRPDWTNLSYPEDGQMNVEVGTTISWDYVPKATGYELSMGTASGNNNIIDGVRIFSGMSYRPEIRLPEQIFFCQNEIPFTVSTNDTAEGYRWFMIHPENTETLLSSSLSVGLSQNGTELIMEIPYRLQTIGLMRWEVNNKNLGAFWT</sequence>
<accession>A0A0F9SDR8</accession>
<name>A0A0F9SDR8_9ZZZZ</name>
<reference evidence="1" key="1">
    <citation type="journal article" date="2015" name="Nature">
        <title>Complex archaea that bridge the gap between prokaryotes and eukaryotes.</title>
        <authorList>
            <person name="Spang A."/>
            <person name="Saw J.H."/>
            <person name="Jorgensen S.L."/>
            <person name="Zaremba-Niedzwiedzka K."/>
            <person name="Martijn J."/>
            <person name="Lind A.E."/>
            <person name="van Eijk R."/>
            <person name="Schleper C."/>
            <person name="Guy L."/>
            <person name="Ettema T.J."/>
        </authorList>
    </citation>
    <scope>NUCLEOTIDE SEQUENCE</scope>
</reference>
<organism evidence="1">
    <name type="scientific">marine sediment metagenome</name>
    <dbReference type="NCBI Taxonomy" id="412755"/>
    <lineage>
        <taxon>unclassified sequences</taxon>
        <taxon>metagenomes</taxon>
        <taxon>ecological metagenomes</taxon>
    </lineage>
</organism>
<protein>
    <recommendedName>
        <fullName evidence="2">Fibronectin type-III domain-containing protein</fullName>
    </recommendedName>
</protein>
<proteinExistence type="predicted"/>
<gene>
    <name evidence="1" type="ORF">LCGC14_0786650</name>
</gene>
<dbReference type="AlphaFoldDB" id="A0A0F9SDR8"/>
<dbReference type="EMBL" id="LAZR01002060">
    <property type="protein sequence ID" value="KKN35146.1"/>
    <property type="molecule type" value="Genomic_DNA"/>
</dbReference>
<evidence type="ECO:0008006" key="2">
    <source>
        <dbReference type="Google" id="ProtNLM"/>
    </source>
</evidence>